<protein>
    <recommendedName>
        <fullName evidence="2">Inhibitor of growth protein N-terminal histone-binding domain-containing protein</fullName>
    </recommendedName>
</protein>
<accession>A0A0C2YU97</accession>
<dbReference type="Gene3D" id="6.10.140.1740">
    <property type="match status" value="1"/>
</dbReference>
<dbReference type="EMBL" id="KN822186">
    <property type="protein sequence ID" value="KIM53233.1"/>
    <property type="molecule type" value="Genomic_DNA"/>
</dbReference>
<dbReference type="OrthoDB" id="5411773at2759"/>
<name>A0A0C2YU97_9AGAM</name>
<organism evidence="3 4">
    <name type="scientific">Scleroderma citrinum Foug A</name>
    <dbReference type="NCBI Taxonomy" id="1036808"/>
    <lineage>
        <taxon>Eukaryota</taxon>
        <taxon>Fungi</taxon>
        <taxon>Dikarya</taxon>
        <taxon>Basidiomycota</taxon>
        <taxon>Agaricomycotina</taxon>
        <taxon>Agaricomycetes</taxon>
        <taxon>Agaricomycetidae</taxon>
        <taxon>Boletales</taxon>
        <taxon>Sclerodermatineae</taxon>
        <taxon>Sclerodermataceae</taxon>
        <taxon>Scleroderma</taxon>
    </lineage>
</organism>
<keyword evidence="4" id="KW-1185">Reference proteome</keyword>
<reference evidence="3 4" key="1">
    <citation type="submission" date="2014-04" db="EMBL/GenBank/DDBJ databases">
        <authorList>
            <consortium name="DOE Joint Genome Institute"/>
            <person name="Kuo A."/>
            <person name="Kohler A."/>
            <person name="Nagy L.G."/>
            <person name="Floudas D."/>
            <person name="Copeland A."/>
            <person name="Barry K.W."/>
            <person name="Cichocki N."/>
            <person name="Veneault-Fourrey C."/>
            <person name="LaButti K."/>
            <person name="Lindquist E.A."/>
            <person name="Lipzen A."/>
            <person name="Lundell T."/>
            <person name="Morin E."/>
            <person name="Murat C."/>
            <person name="Sun H."/>
            <person name="Tunlid A."/>
            <person name="Henrissat B."/>
            <person name="Grigoriev I.V."/>
            <person name="Hibbett D.S."/>
            <person name="Martin F."/>
            <person name="Nordberg H.P."/>
            <person name="Cantor M.N."/>
            <person name="Hua S.X."/>
        </authorList>
    </citation>
    <scope>NUCLEOTIDE SEQUENCE [LARGE SCALE GENOMIC DNA]</scope>
    <source>
        <strain evidence="3 4">Foug A</strain>
    </source>
</reference>
<dbReference type="InParanoid" id="A0A0C2YU97"/>
<sequence>MSYKPCKLRRHSQAFPGDDEQPVIELVEEAQPPHRQHRRTSGQRVRGAHRQAKGRAQGVRVVLPMYQAVHILLHYFSLNLVSEESLRAAEEKVSIAQTAYEMVDRQIKLLDQAIKEQEAAISLGMRPGTHLAPIPLPDIVEHSPLTLTPKPKPSSAPIVFNEAVPVIPPSVEKGKRLVSHESERKEEAAIPAEASKTQRGVKLTLCSSSRSEWWTTALP</sequence>
<dbReference type="Pfam" id="PF12998">
    <property type="entry name" value="ING"/>
    <property type="match status" value="1"/>
</dbReference>
<dbReference type="AlphaFoldDB" id="A0A0C2YU97"/>
<feature type="compositionally biased region" description="Basic residues" evidence="1">
    <location>
        <begin position="34"/>
        <end position="53"/>
    </location>
</feature>
<dbReference type="Proteomes" id="UP000053989">
    <property type="component" value="Unassembled WGS sequence"/>
</dbReference>
<evidence type="ECO:0000256" key="1">
    <source>
        <dbReference type="SAM" id="MobiDB-lite"/>
    </source>
</evidence>
<dbReference type="InterPro" id="IPR024610">
    <property type="entry name" value="ING_N_histone-binding"/>
</dbReference>
<evidence type="ECO:0000259" key="2">
    <source>
        <dbReference type="Pfam" id="PF12998"/>
    </source>
</evidence>
<evidence type="ECO:0000313" key="4">
    <source>
        <dbReference type="Proteomes" id="UP000053989"/>
    </source>
</evidence>
<reference evidence="4" key="2">
    <citation type="submission" date="2015-01" db="EMBL/GenBank/DDBJ databases">
        <title>Evolutionary Origins and Diversification of the Mycorrhizal Mutualists.</title>
        <authorList>
            <consortium name="DOE Joint Genome Institute"/>
            <consortium name="Mycorrhizal Genomics Consortium"/>
            <person name="Kohler A."/>
            <person name="Kuo A."/>
            <person name="Nagy L.G."/>
            <person name="Floudas D."/>
            <person name="Copeland A."/>
            <person name="Barry K.W."/>
            <person name="Cichocki N."/>
            <person name="Veneault-Fourrey C."/>
            <person name="LaButti K."/>
            <person name="Lindquist E.A."/>
            <person name="Lipzen A."/>
            <person name="Lundell T."/>
            <person name="Morin E."/>
            <person name="Murat C."/>
            <person name="Riley R."/>
            <person name="Ohm R."/>
            <person name="Sun H."/>
            <person name="Tunlid A."/>
            <person name="Henrissat B."/>
            <person name="Grigoriev I.V."/>
            <person name="Hibbett D.S."/>
            <person name="Martin F."/>
        </authorList>
    </citation>
    <scope>NUCLEOTIDE SEQUENCE [LARGE SCALE GENOMIC DNA]</scope>
    <source>
        <strain evidence="4">Foug A</strain>
    </source>
</reference>
<dbReference type="STRING" id="1036808.A0A0C2YU97"/>
<feature type="region of interest" description="Disordered" evidence="1">
    <location>
        <begin position="31"/>
        <end position="53"/>
    </location>
</feature>
<proteinExistence type="predicted"/>
<feature type="domain" description="Inhibitor of growth protein N-terminal histone-binding" evidence="2">
    <location>
        <begin position="83"/>
        <end position="115"/>
    </location>
</feature>
<dbReference type="HOGENOM" id="CLU_1262185_0_0_1"/>
<gene>
    <name evidence="3" type="ORF">SCLCIDRAFT_1158449</name>
</gene>
<evidence type="ECO:0000313" key="3">
    <source>
        <dbReference type="EMBL" id="KIM53233.1"/>
    </source>
</evidence>